<evidence type="ECO:0000256" key="7">
    <source>
        <dbReference type="SAM" id="SignalP"/>
    </source>
</evidence>
<name>A0ABR1M171_9PEZI</name>
<keyword evidence="2" id="KW-0645">Protease</keyword>
<evidence type="ECO:0000313" key="9">
    <source>
        <dbReference type="EMBL" id="KAK7541192.1"/>
    </source>
</evidence>
<dbReference type="InterPro" id="IPR033121">
    <property type="entry name" value="PEPTIDASE_A1"/>
</dbReference>
<proteinExistence type="inferred from homology"/>
<dbReference type="InterPro" id="IPR001461">
    <property type="entry name" value="Aspartic_peptidase_A1"/>
</dbReference>
<feature type="chain" id="PRO_5045359471" evidence="7">
    <location>
        <begin position="21"/>
        <end position="508"/>
    </location>
</feature>
<dbReference type="SUPFAM" id="SSF50630">
    <property type="entry name" value="Acid proteases"/>
    <property type="match status" value="1"/>
</dbReference>
<keyword evidence="3 7" id="KW-0732">Signal</keyword>
<keyword evidence="6" id="KW-0812">Transmembrane</keyword>
<evidence type="ECO:0000256" key="4">
    <source>
        <dbReference type="ARBA" id="ARBA00022750"/>
    </source>
</evidence>
<dbReference type="PANTHER" id="PTHR47966:SF65">
    <property type="entry name" value="ASPARTIC-TYPE ENDOPEPTIDASE"/>
    <property type="match status" value="1"/>
</dbReference>
<keyword evidence="10" id="KW-1185">Reference proteome</keyword>
<dbReference type="CDD" id="cd05474">
    <property type="entry name" value="SAP_like"/>
    <property type="match status" value="1"/>
</dbReference>
<dbReference type="PANTHER" id="PTHR47966">
    <property type="entry name" value="BETA-SITE APP-CLEAVING ENZYME, ISOFORM A-RELATED"/>
    <property type="match status" value="1"/>
</dbReference>
<evidence type="ECO:0000313" key="10">
    <source>
        <dbReference type="Proteomes" id="UP001360953"/>
    </source>
</evidence>
<dbReference type="RefSeq" id="XP_066658123.1">
    <property type="nucleotide sequence ID" value="XM_066794957.1"/>
</dbReference>
<feature type="transmembrane region" description="Helical" evidence="6">
    <location>
        <begin position="487"/>
        <end position="507"/>
    </location>
</feature>
<dbReference type="GeneID" id="92027863"/>
<dbReference type="InterPro" id="IPR033876">
    <property type="entry name" value="SAP-like"/>
</dbReference>
<reference evidence="9 10" key="1">
    <citation type="submission" date="2024-04" db="EMBL/GenBank/DDBJ databases">
        <title>Phyllosticta paracitricarpa is synonymous to the EU quarantine fungus P. citricarpa based on phylogenomic analyses.</title>
        <authorList>
            <consortium name="Lawrence Berkeley National Laboratory"/>
            <person name="Van ingen-buijs V.A."/>
            <person name="Van westerhoven A.C."/>
            <person name="Haridas S."/>
            <person name="Skiadas P."/>
            <person name="Martin F."/>
            <person name="Groenewald J.Z."/>
            <person name="Crous P.W."/>
            <person name="Seidl M.F."/>
        </authorList>
    </citation>
    <scope>NUCLEOTIDE SEQUENCE [LARGE SCALE GENOMIC DNA]</scope>
    <source>
        <strain evidence="9 10">CPC 17464</strain>
    </source>
</reference>
<organism evidence="9 10">
    <name type="scientific">Phyllosticta citribraziliensis</name>
    <dbReference type="NCBI Taxonomy" id="989973"/>
    <lineage>
        <taxon>Eukaryota</taxon>
        <taxon>Fungi</taxon>
        <taxon>Dikarya</taxon>
        <taxon>Ascomycota</taxon>
        <taxon>Pezizomycotina</taxon>
        <taxon>Dothideomycetes</taxon>
        <taxon>Dothideomycetes incertae sedis</taxon>
        <taxon>Botryosphaeriales</taxon>
        <taxon>Phyllostictaceae</taxon>
        <taxon>Phyllosticta</taxon>
    </lineage>
</organism>
<evidence type="ECO:0000256" key="5">
    <source>
        <dbReference type="ARBA" id="ARBA00022801"/>
    </source>
</evidence>
<comment type="caution">
    <text evidence="9">The sequence shown here is derived from an EMBL/GenBank/DDBJ whole genome shotgun (WGS) entry which is preliminary data.</text>
</comment>
<sequence length="508" mass="54326">MHSTATLFAILAAVATVAHAADAPQPKVVGLPFTRTKKDVSQLPPLARREAVQLGLQNERWGYNVNVSVGTPPRSFQLHLDTGSSDTWLPDRLSNECKRTGCKYGVFEKKLSSTFEELSTRGEFETLYEDGAGVTGIYFSDTLNMGGLNITKLTMGLGINFTGTRMTPDTEGGIMGIGYEALEVSARKDPSNTYPNVPKQLLERGHISSLAYSLWLNDDDAKFGNILFGGVDTEKFQGDLISVPIVRSRDTGLYDRFTVALSGLAVTEKSGKKVYDQQDLTVPASLDSGSTITSLPDDLATRILHGVGAFNPENGNVWLVPCALGSQGASMKFSFGGTNGPTIAVPFEDLVIPFASLPNVAPQLKEPKKVPICKLGIDRAGNGPVILGDTFLRSAYVVYDLHKNIIALAPTKPYANDSHVEEITNLSIPGVTATAKGVDVASYSPPVNTSYTSALPTFEFGMAAQKEIYAVVGLATGQLPPQLPLQLIMSGFAIIVAGLFGGSLMVLW</sequence>
<dbReference type="PRINTS" id="PR00792">
    <property type="entry name" value="PEPSIN"/>
</dbReference>
<accession>A0ABR1M171</accession>
<keyword evidence="5" id="KW-0378">Hydrolase</keyword>
<dbReference type="Proteomes" id="UP001360953">
    <property type="component" value="Unassembled WGS sequence"/>
</dbReference>
<evidence type="ECO:0000256" key="2">
    <source>
        <dbReference type="ARBA" id="ARBA00022670"/>
    </source>
</evidence>
<evidence type="ECO:0000256" key="6">
    <source>
        <dbReference type="SAM" id="Phobius"/>
    </source>
</evidence>
<dbReference type="InterPro" id="IPR021109">
    <property type="entry name" value="Peptidase_aspartic_dom_sf"/>
</dbReference>
<dbReference type="EMBL" id="JBBPEH010000003">
    <property type="protein sequence ID" value="KAK7541192.1"/>
    <property type="molecule type" value="Genomic_DNA"/>
</dbReference>
<keyword evidence="4" id="KW-0064">Aspartyl protease</keyword>
<keyword evidence="6" id="KW-1133">Transmembrane helix</keyword>
<feature type="signal peptide" evidence="7">
    <location>
        <begin position="1"/>
        <end position="20"/>
    </location>
</feature>
<evidence type="ECO:0000256" key="1">
    <source>
        <dbReference type="ARBA" id="ARBA00007447"/>
    </source>
</evidence>
<dbReference type="Pfam" id="PF00026">
    <property type="entry name" value="Asp"/>
    <property type="match status" value="1"/>
</dbReference>
<comment type="similarity">
    <text evidence="1">Belongs to the peptidase A1 family.</text>
</comment>
<protein>
    <submittedName>
        <fullName evidence="9">Aspartic peptidase domain-containing protein</fullName>
    </submittedName>
</protein>
<dbReference type="Gene3D" id="2.40.70.10">
    <property type="entry name" value="Acid Proteases"/>
    <property type="match status" value="2"/>
</dbReference>
<evidence type="ECO:0000256" key="3">
    <source>
        <dbReference type="ARBA" id="ARBA00022729"/>
    </source>
</evidence>
<keyword evidence="6" id="KW-0472">Membrane</keyword>
<dbReference type="PROSITE" id="PS51767">
    <property type="entry name" value="PEPTIDASE_A1"/>
    <property type="match status" value="1"/>
</dbReference>
<feature type="domain" description="Peptidase A1" evidence="8">
    <location>
        <begin position="63"/>
        <end position="409"/>
    </location>
</feature>
<gene>
    <name evidence="9" type="ORF">J3D65DRAFT_270292</name>
</gene>
<evidence type="ECO:0000259" key="8">
    <source>
        <dbReference type="PROSITE" id="PS51767"/>
    </source>
</evidence>